<dbReference type="OrthoDB" id="3468954at2"/>
<dbReference type="InterPro" id="IPR001851">
    <property type="entry name" value="ABC_transp_permease"/>
</dbReference>
<accession>A0A562P2Q5</accession>
<feature type="transmembrane region" description="Helical" evidence="6">
    <location>
        <begin position="265"/>
        <end position="282"/>
    </location>
</feature>
<dbReference type="Pfam" id="PF02653">
    <property type="entry name" value="BPD_transp_2"/>
    <property type="match status" value="1"/>
</dbReference>
<dbReference type="PANTHER" id="PTHR32196">
    <property type="entry name" value="ABC TRANSPORTER PERMEASE PROTEIN YPHD-RELATED-RELATED"/>
    <property type="match status" value="1"/>
</dbReference>
<name>A0A562P2Q5_9HYPH</name>
<organism evidence="7 8">
    <name type="scientific">Mesorhizobium tianshanense</name>
    <dbReference type="NCBI Taxonomy" id="39844"/>
    <lineage>
        <taxon>Bacteria</taxon>
        <taxon>Pseudomonadati</taxon>
        <taxon>Pseudomonadota</taxon>
        <taxon>Alphaproteobacteria</taxon>
        <taxon>Hyphomicrobiales</taxon>
        <taxon>Phyllobacteriaceae</taxon>
        <taxon>Mesorhizobium</taxon>
    </lineage>
</organism>
<keyword evidence="3 6" id="KW-0812">Transmembrane</keyword>
<dbReference type="Proteomes" id="UP000317122">
    <property type="component" value="Unassembled WGS sequence"/>
</dbReference>
<feature type="transmembrane region" description="Helical" evidence="6">
    <location>
        <begin position="233"/>
        <end position="253"/>
    </location>
</feature>
<evidence type="ECO:0000256" key="5">
    <source>
        <dbReference type="ARBA" id="ARBA00023136"/>
    </source>
</evidence>
<protein>
    <submittedName>
        <fullName evidence="7">Ribose transport system permease protein</fullName>
    </submittedName>
</protein>
<comment type="subcellular location">
    <subcellularLocation>
        <location evidence="1">Cell membrane</location>
        <topology evidence="1">Multi-pass membrane protein</topology>
    </subcellularLocation>
</comment>
<dbReference type="RefSeq" id="WP_145716687.1">
    <property type="nucleotide sequence ID" value="NZ_BSPF01000047.1"/>
</dbReference>
<evidence type="ECO:0000256" key="6">
    <source>
        <dbReference type="SAM" id="Phobius"/>
    </source>
</evidence>
<comment type="caution">
    <text evidence="7">The sequence shown here is derived from an EMBL/GenBank/DDBJ whole genome shotgun (WGS) entry which is preliminary data.</text>
</comment>
<feature type="transmembrane region" description="Helical" evidence="6">
    <location>
        <begin position="22"/>
        <end position="45"/>
    </location>
</feature>
<keyword evidence="8" id="KW-1185">Reference proteome</keyword>
<dbReference type="AlphaFoldDB" id="A0A562P2Q5"/>
<dbReference type="EMBL" id="VLKT01000011">
    <property type="protein sequence ID" value="TWI38758.1"/>
    <property type="molecule type" value="Genomic_DNA"/>
</dbReference>
<keyword evidence="5 6" id="KW-0472">Membrane</keyword>
<feature type="transmembrane region" description="Helical" evidence="6">
    <location>
        <begin position="112"/>
        <end position="137"/>
    </location>
</feature>
<evidence type="ECO:0000313" key="7">
    <source>
        <dbReference type="EMBL" id="TWI38758.1"/>
    </source>
</evidence>
<evidence type="ECO:0000256" key="4">
    <source>
        <dbReference type="ARBA" id="ARBA00022989"/>
    </source>
</evidence>
<feature type="transmembrane region" description="Helical" evidence="6">
    <location>
        <begin position="144"/>
        <end position="164"/>
    </location>
</feature>
<feature type="transmembrane region" description="Helical" evidence="6">
    <location>
        <begin position="289"/>
        <end position="309"/>
    </location>
</feature>
<feature type="transmembrane region" description="Helical" evidence="6">
    <location>
        <begin position="86"/>
        <end position="106"/>
    </location>
</feature>
<keyword evidence="2" id="KW-1003">Cell membrane</keyword>
<feature type="transmembrane region" description="Helical" evidence="6">
    <location>
        <begin position="184"/>
        <end position="204"/>
    </location>
</feature>
<gene>
    <name evidence="7" type="ORF">IQ26_02179</name>
</gene>
<dbReference type="GO" id="GO:0022857">
    <property type="term" value="F:transmembrane transporter activity"/>
    <property type="evidence" value="ECO:0007669"/>
    <property type="project" value="InterPro"/>
</dbReference>
<evidence type="ECO:0000256" key="2">
    <source>
        <dbReference type="ARBA" id="ARBA00022475"/>
    </source>
</evidence>
<proteinExistence type="predicted"/>
<dbReference type="GO" id="GO:0005886">
    <property type="term" value="C:plasma membrane"/>
    <property type="evidence" value="ECO:0007669"/>
    <property type="project" value="UniProtKB-SubCell"/>
</dbReference>
<dbReference type="CDD" id="cd06579">
    <property type="entry name" value="TM_PBP1_transp_AraH_like"/>
    <property type="match status" value="1"/>
</dbReference>
<evidence type="ECO:0000256" key="3">
    <source>
        <dbReference type="ARBA" id="ARBA00022692"/>
    </source>
</evidence>
<feature type="transmembrane region" description="Helical" evidence="6">
    <location>
        <begin position="51"/>
        <end position="74"/>
    </location>
</feature>
<evidence type="ECO:0000313" key="8">
    <source>
        <dbReference type="Proteomes" id="UP000317122"/>
    </source>
</evidence>
<reference evidence="7 8" key="1">
    <citation type="journal article" date="2015" name="Stand. Genomic Sci.">
        <title>Genomic Encyclopedia of Bacterial and Archaeal Type Strains, Phase III: the genomes of soil and plant-associated and newly described type strains.</title>
        <authorList>
            <person name="Whitman W.B."/>
            <person name="Woyke T."/>
            <person name="Klenk H.P."/>
            <person name="Zhou Y."/>
            <person name="Lilburn T.G."/>
            <person name="Beck B.J."/>
            <person name="De Vos P."/>
            <person name="Vandamme P."/>
            <person name="Eisen J.A."/>
            <person name="Garrity G."/>
            <person name="Hugenholtz P."/>
            <person name="Kyrpides N.C."/>
        </authorList>
    </citation>
    <scope>NUCLEOTIDE SEQUENCE [LARGE SCALE GENOMIC DNA]</scope>
    <source>
        <strain evidence="7 8">CGMCC 1.2546</strain>
    </source>
</reference>
<evidence type="ECO:0000256" key="1">
    <source>
        <dbReference type="ARBA" id="ARBA00004651"/>
    </source>
</evidence>
<sequence>MSLSDATRQTEPRAGSLRLVELFVDNIVWAILAITLLAFCLFIPGYGQTGIFLNIVEQSAFVGILSVGLSIAIISGQIDLSIESTMALAAMATAVLVSSSAAGFGWTPQPLWLVVPGSLLVALCVGLAVGSFNAFLVIRLKLNAFIATLGSYILFRGAVVALSGGKTVFGLPSPLRAVALSKVLGVPLLAWVTVAVFLAFTFILTKTPFGRYVYLVGGNPVAPFRAGIRVRSVSAAAFLLSAVLAAFAGWLLATRTSGATPNLGIGMLFEAFAAVVIGGVSLKGGEGKLSGVVAGVLLLSSIRTAVNLLMLQPHYTQMIQGGLVIAAMLLDSAKHSIRSRYL</sequence>
<keyword evidence="4 6" id="KW-1133">Transmembrane helix</keyword>